<protein>
    <submittedName>
        <fullName evidence="1">Sucrase ferredoxin</fullName>
    </submittedName>
</protein>
<dbReference type="PANTHER" id="PTHR31902">
    <property type="entry name" value="ACTIN PATCHES DISTAL PROTEIN 1"/>
    <property type="match status" value="1"/>
</dbReference>
<gene>
    <name evidence="1" type="ORF">PCC79_14385</name>
</gene>
<dbReference type="PANTHER" id="PTHR31902:SF22">
    <property type="entry name" value="SLL1203 PROTEIN"/>
    <property type="match status" value="1"/>
</dbReference>
<dbReference type="SUPFAM" id="SSF52833">
    <property type="entry name" value="Thioredoxin-like"/>
    <property type="match status" value="1"/>
</dbReference>
<dbReference type="CDD" id="cd03062">
    <property type="entry name" value="TRX_Fd_Sucrase"/>
    <property type="match status" value="1"/>
</dbReference>
<proteinExistence type="predicted"/>
<accession>A0ABZ3C5J5</accession>
<evidence type="ECO:0000313" key="2">
    <source>
        <dbReference type="Proteomes" id="UP001434337"/>
    </source>
</evidence>
<organism evidence="1 2">
    <name type="scientific">Propioniciclava soli</name>
    <dbReference type="NCBI Taxonomy" id="2775081"/>
    <lineage>
        <taxon>Bacteria</taxon>
        <taxon>Bacillati</taxon>
        <taxon>Actinomycetota</taxon>
        <taxon>Actinomycetes</taxon>
        <taxon>Propionibacteriales</taxon>
        <taxon>Propionibacteriaceae</taxon>
        <taxon>Propioniciclava</taxon>
    </lineage>
</organism>
<name>A0ABZ3C5J5_9ACTN</name>
<evidence type="ECO:0000313" key="1">
    <source>
        <dbReference type="EMBL" id="WZW98065.1"/>
    </source>
</evidence>
<dbReference type="InterPro" id="IPR009737">
    <property type="entry name" value="Aim32/Apd1-like"/>
</dbReference>
<dbReference type="EMBL" id="CP115965">
    <property type="protein sequence ID" value="WZW98065.1"/>
    <property type="molecule type" value="Genomic_DNA"/>
</dbReference>
<keyword evidence="2" id="KW-1185">Reference proteome</keyword>
<dbReference type="Gene3D" id="3.40.30.10">
    <property type="entry name" value="Glutaredoxin"/>
    <property type="match status" value="1"/>
</dbReference>
<reference evidence="1 2" key="1">
    <citation type="journal article" date="2023" name="Environ Microbiome">
        <title>A coral-associated actinobacterium mitigates coral bleaching under heat stress.</title>
        <authorList>
            <person name="Li J."/>
            <person name="Zou Y."/>
            <person name="Li Q."/>
            <person name="Zhang J."/>
            <person name="Bourne D.G."/>
            <person name="Lyu Y."/>
            <person name="Liu C."/>
            <person name="Zhang S."/>
        </authorList>
    </citation>
    <scope>NUCLEOTIDE SEQUENCE [LARGE SCALE GENOMIC DNA]</scope>
    <source>
        <strain evidence="1 2">SCSIO 13291</strain>
    </source>
</reference>
<dbReference type="Proteomes" id="UP001434337">
    <property type="component" value="Chromosome"/>
</dbReference>
<sequence>MTPDAVAAPPEPFRCAAASEARSEPLTATASTVGRFVLLEDPGPWGPAVLRNRRLAPDVRGRLRAWERELGVRPLLIRRPGRGEPGPRRVFVVNAAHGWVETTRVADPAELLDWDLAGVRTPDGVGLPRWDEPLLLVCTHGRHDACCAERGRPLAAALAHRWPAQVWESSHLGGDRFAANLLCLPDAHAYGRLTPESGPVVVAEHLAGRLSLEHHRGRTTVPWVAQAAEAAVRRQLAERRLDAVTSRVLRRDPGGAEVAVVAAGHTHRVRVDVASAPPAQLTCSASLPQPAPVHTARLRDGGAVTPA</sequence>
<dbReference type="Pfam" id="PF06999">
    <property type="entry name" value="Suc_Fer-like"/>
    <property type="match status" value="1"/>
</dbReference>
<dbReference type="RefSeq" id="WP_342372223.1">
    <property type="nucleotide sequence ID" value="NZ_CP115965.1"/>
</dbReference>
<dbReference type="InterPro" id="IPR036249">
    <property type="entry name" value="Thioredoxin-like_sf"/>
</dbReference>